<evidence type="ECO:0000313" key="8">
    <source>
        <dbReference type="Proteomes" id="UP000239477"/>
    </source>
</evidence>
<dbReference type="InterPro" id="IPR013762">
    <property type="entry name" value="Integrase-like_cat_sf"/>
</dbReference>
<dbReference type="PANTHER" id="PTHR30349">
    <property type="entry name" value="PHAGE INTEGRASE-RELATED"/>
    <property type="match status" value="1"/>
</dbReference>
<reference evidence="7 8" key="1">
    <citation type="submission" date="2017-09" db="EMBL/GenBank/DDBJ databases">
        <title>Genomic, metabolic, and phenotypic characteristics of bacterial isolates from the natural microbiome of the model nematode Caenorhabditis elegans.</title>
        <authorList>
            <person name="Zimmermann J."/>
            <person name="Obeng N."/>
            <person name="Yang W."/>
            <person name="Obeng O."/>
            <person name="Kissoyan K."/>
            <person name="Pees B."/>
            <person name="Dirksen P."/>
            <person name="Hoppner M."/>
            <person name="Franke A."/>
            <person name="Rosenstiel P."/>
            <person name="Leippe M."/>
            <person name="Dierking K."/>
            <person name="Kaleta C."/>
            <person name="Schulenburg H."/>
        </authorList>
    </citation>
    <scope>NUCLEOTIDE SEQUENCE [LARGE SCALE GENOMIC DNA]</scope>
    <source>
        <strain evidence="7 8">MYb73</strain>
    </source>
</reference>
<evidence type="ECO:0000256" key="5">
    <source>
        <dbReference type="SAM" id="MobiDB-lite"/>
    </source>
</evidence>
<feature type="region of interest" description="Disordered" evidence="5">
    <location>
        <begin position="353"/>
        <end position="372"/>
    </location>
</feature>
<dbReference type="InterPro" id="IPR011010">
    <property type="entry name" value="DNA_brk_join_enz"/>
</dbReference>
<dbReference type="AlphaFoldDB" id="A0A2S0I7Z5"/>
<dbReference type="SUPFAM" id="SSF47823">
    <property type="entry name" value="lambda integrase-like, N-terminal domain"/>
    <property type="match status" value="1"/>
</dbReference>
<dbReference type="GO" id="GO:0003677">
    <property type="term" value="F:DNA binding"/>
    <property type="evidence" value="ECO:0007669"/>
    <property type="project" value="UniProtKB-KW"/>
</dbReference>
<keyword evidence="4" id="KW-0233">DNA recombination</keyword>
<keyword evidence="8" id="KW-1185">Reference proteome</keyword>
<gene>
    <name evidence="7" type="ORF">CLM73_13830</name>
</gene>
<evidence type="ECO:0000259" key="6">
    <source>
        <dbReference type="PROSITE" id="PS51898"/>
    </source>
</evidence>
<evidence type="ECO:0000256" key="3">
    <source>
        <dbReference type="ARBA" id="ARBA00023125"/>
    </source>
</evidence>
<protein>
    <submittedName>
        <fullName evidence="7">Integrase</fullName>
    </submittedName>
</protein>
<dbReference type="PANTHER" id="PTHR30349:SF81">
    <property type="entry name" value="TYROSINE RECOMBINASE XERC"/>
    <property type="match status" value="1"/>
</dbReference>
<dbReference type="GO" id="GO:0015074">
    <property type="term" value="P:DNA integration"/>
    <property type="evidence" value="ECO:0007669"/>
    <property type="project" value="UniProtKB-KW"/>
</dbReference>
<keyword evidence="1" id="KW-0159">Chromosome partition</keyword>
<keyword evidence="3" id="KW-0238">DNA-binding</keyword>
<dbReference type="PROSITE" id="PS51898">
    <property type="entry name" value="TYR_RECOMBINASE"/>
    <property type="match status" value="1"/>
</dbReference>
<dbReference type="GO" id="GO:0006310">
    <property type="term" value="P:DNA recombination"/>
    <property type="evidence" value="ECO:0007669"/>
    <property type="project" value="UniProtKB-KW"/>
</dbReference>
<evidence type="ECO:0000313" key="7">
    <source>
        <dbReference type="EMBL" id="AVJ28113.1"/>
    </source>
</evidence>
<organism evidence="7 8">
    <name type="scientific">Achromobacter spanius</name>
    <dbReference type="NCBI Taxonomy" id="217203"/>
    <lineage>
        <taxon>Bacteria</taxon>
        <taxon>Pseudomonadati</taxon>
        <taxon>Pseudomonadota</taxon>
        <taxon>Betaproteobacteria</taxon>
        <taxon>Burkholderiales</taxon>
        <taxon>Alcaligenaceae</taxon>
        <taxon>Achromobacter</taxon>
    </lineage>
</organism>
<dbReference type="Gene3D" id="1.10.443.10">
    <property type="entry name" value="Intergrase catalytic core"/>
    <property type="match status" value="1"/>
</dbReference>
<keyword evidence="2" id="KW-0229">DNA integration</keyword>
<evidence type="ECO:0000256" key="2">
    <source>
        <dbReference type="ARBA" id="ARBA00022908"/>
    </source>
</evidence>
<accession>A0A2S0I7Z5</accession>
<dbReference type="Proteomes" id="UP000239477">
    <property type="component" value="Chromosome"/>
</dbReference>
<dbReference type="InterPro" id="IPR050090">
    <property type="entry name" value="Tyrosine_recombinase_XerCD"/>
</dbReference>
<sequence length="372" mass="40286">MNDLPGTAPALTAAMTRLDPDMLDNHADAAVRDLLREGSSANTAASYRAAIRYWSAWFGLRYGRAFALPLSEAAVIQFVVDHAQRSSGTGLEWELPLALDRELVRLKAKGRLGAPSLNTLLQRLSVLSKAHELLGHPNPCRTAAVRELVSKTRRAYARRGVAPARKEALTREPLEAMLDTCDDTLRGKRDRALLLFAWASGGRRRSEVVRATVENTRRTGDGYLYTMAHSKTNQTGAVRAQDQKPILGRAAEALADWLAASGILQGPIFRRVRRGDVVGEPLAAAAVRDIVLERSRLAGLDGAYSAHSLRSGFVTEAGRRNVPLGDTMAMTGHASVATVMGYFRAGAAAQSPAARLLDDPQEPALQDPRNLP</sequence>
<dbReference type="RefSeq" id="WP_105238923.1">
    <property type="nucleotide sequence ID" value="NZ_CP023270.1"/>
</dbReference>
<dbReference type="Pfam" id="PF00589">
    <property type="entry name" value="Phage_integrase"/>
    <property type="match status" value="1"/>
</dbReference>
<dbReference type="OrthoDB" id="8630841at2"/>
<proteinExistence type="predicted"/>
<dbReference type="GO" id="GO:0007059">
    <property type="term" value="P:chromosome segregation"/>
    <property type="evidence" value="ECO:0007669"/>
    <property type="project" value="UniProtKB-KW"/>
</dbReference>
<dbReference type="EMBL" id="CP023270">
    <property type="protein sequence ID" value="AVJ28113.1"/>
    <property type="molecule type" value="Genomic_DNA"/>
</dbReference>
<dbReference type="InterPro" id="IPR002104">
    <property type="entry name" value="Integrase_catalytic"/>
</dbReference>
<name>A0A2S0I7Z5_9BURK</name>
<dbReference type="Gene3D" id="1.10.150.130">
    <property type="match status" value="1"/>
</dbReference>
<dbReference type="SUPFAM" id="SSF56349">
    <property type="entry name" value="DNA breaking-rejoining enzymes"/>
    <property type="match status" value="1"/>
</dbReference>
<evidence type="ECO:0000256" key="4">
    <source>
        <dbReference type="ARBA" id="ARBA00023172"/>
    </source>
</evidence>
<dbReference type="CDD" id="cd00799">
    <property type="entry name" value="INT_Cre_C"/>
    <property type="match status" value="1"/>
</dbReference>
<feature type="domain" description="Tyr recombinase" evidence="6">
    <location>
        <begin position="164"/>
        <end position="357"/>
    </location>
</feature>
<evidence type="ECO:0000256" key="1">
    <source>
        <dbReference type="ARBA" id="ARBA00022829"/>
    </source>
</evidence>
<dbReference type="InterPro" id="IPR010998">
    <property type="entry name" value="Integrase_recombinase_N"/>
</dbReference>